<reference evidence="14" key="1">
    <citation type="submission" date="2016-11" db="EMBL/GenBank/DDBJ databases">
        <title>Dehalogenimonas formicexedens sp. nov., a chlorinated alkane respiring bacterium isolated from contaminated groundwater.</title>
        <authorList>
            <person name="Key T.A."/>
            <person name="Bowman K.S."/>
            <person name="Lee I."/>
            <person name="Chun J."/>
            <person name="Albuquerque L."/>
            <person name="da Costa M.S."/>
            <person name="Rainey F.A."/>
            <person name="Moe W.M."/>
        </authorList>
    </citation>
    <scope>NUCLEOTIDE SEQUENCE [LARGE SCALE GENOMIC DNA]</scope>
    <source>
        <strain evidence="14">NSZ-14</strain>
    </source>
</reference>
<dbReference type="InterPro" id="IPR022998">
    <property type="entry name" value="ThiamineP_synth_TenI"/>
</dbReference>
<dbReference type="PANTHER" id="PTHR20857:SF15">
    <property type="entry name" value="THIAMINE-PHOSPHATE SYNTHASE"/>
    <property type="match status" value="1"/>
</dbReference>
<evidence type="ECO:0000256" key="10">
    <source>
        <dbReference type="RuleBase" id="RU003826"/>
    </source>
</evidence>
<dbReference type="Proteomes" id="UP000185934">
    <property type="component" value="Chromosome"/>
</dbReference>
<comment type="catalytic activity">
    <reaction evidence="7 9 10">
        <text>2-(2-carboxy-4-methylthiazol-5-yl)ethyl phosphate + 4-amino-2-methyl-5-(diphosphooxymethyl)pyrimidine + 2 H(+) = thiamine phosphate + CO2 + diphosphate</text>
        <dbReference type="Rhea" id="RHEA:47848"/>
        <dbReference type="ChEBI" id="CHEBI:15378"/>
        <dbReference type="ChEBI" id="CHEBI:16526"/>
        <dbReference type="ChEBI" id="CHEBI:33019"/>
        <dbReference type="ChEBI" id="CHEBI:37575"/>
        <dbReference type="ChEBI" id="CHEBI:57841"/>
        <dbReference type="ChEBI" id="CHEBI:62890"/>
        <dbReference type="EC" id="2.5.1.3"/>
    </reaction>
</comment>
<dbReference type="UniPathway" id="UPA00060">
    <property type="reaction ID" value="UER00141"/>
</dbReference>
<evidence type="ECO:0000256" key="5">
    <source>
        <dbReference type="ARBA" id="ARBA00022977"/>
    </source>
</evidence>
<keyword evidence="4 9" id="KW-0460">Magnesium</keyword>
<dbReference type="AlphaFoldDB" id="A0A1P8F5Z4"/>
<sequence>MRPTLPQTDIYAVLSDACSQGRGNVETARQLLEAGIKIIQYREKDFPMRRKYQECLALRQLCREYRACFIVNDDAGLAVACDADGLHLGQDDLPPEAARRVIGQDMIIGLSVTTPQEIDKALIIPEVDYLGVGPVFPTSTKLNAADPGGIELVEYALKRIGLPVVAIGGITRENIGSLADLGCKCFAVISDLVGAPRIAQRVLEIRTSCHKYIPSKTTRNA</sequence>
<evidence type="ECO:0000259" key="12">
    <source>
        <dbReference type="Pfam" id="PF02581"/>
    </source>
</evidence>
<proteinExistence type="inferred from homology"/>
<keyword evidence="2 9" id="KW-0808">Transferase</keyword>
<name>A0A1P8F5Z4_9CHLR</name>
<feature type="domain" description="Thiamine phosphate synthase/TenI" evidence="12">
    <location>
        <begin position="11"/>
        <end position="191"/>
    </location>
</feature>
<comment type="similarity">
    <text evidence="9 10">Belongs to the thiamine-phosphate synthase family.</text>
</comment>
<evidence type="ECO:0000256" key="7">
    <source>
        <dbReference type="ARBA" id="ARBA00047851"/>
    </source>
</evidence>
<comment type="cofactor">
    <cofactor evidence="9">
        <name>Mg(2+)</name>
        <dbReference type="ChEBI" id="CHEBI:18420"/>
    </cofactor>
    <text evidence="9">Binds 1 Mg(2+) ion per subunit.</text>
</comment>
<organism evidence="13 14">
    <name type="scientific">Dehalogenimonas formicexedens</name>
    <dbReference type="NCBI Taxonomy" id="1839801"/>
    <lineage>
        <taxon>Bacteria</taxon>
        <taxon>Bacillati</taxon>
        <taxon>Chloroflexota</taxon>
        <taxon>Dehalococcoidia</taxon>
        <taxon>Dehalococcoidales</taxon>
        <taxon>Dehalococcoidaceae</taxon>
        <taxon>Dehalogenimonas</taxon>
    </lineage>
</organism>
<dbReference type="STRING" id="1839801.Dform_00538"/>
<dbReference type="PANTHER" id="PTHR20857">
    <property type="entry name" value="THIAMINE-PHOSPHATE PYROPHOSPHORYLASE"/>
    <property type="match status" value="1"/>
</dbReference>
<dbReference type="GO" id="GO:0005737">
    <property type="term" value="C:cytoplasm"/>
    <property type="evidence" value="ECO:0007669"/>
    <property type="project" value="TreeGrafter"/>
</dbReference>
<comment type="catalytic activity">
    <reaction evidence="8 9 10">
        <text>2-[(2R,5Z)-2-carboxy-4-methylthiazol-5(2H)-ylidene]ethyl phosphate + 4-amino-2-methyl-5-(diphosphooxymethyl)pyrimidine + 2 H(+) = thiamine phosphate + CO2 + diphosphate</text>
        <dbReference type="Rhea" id="RHEA:47844"/>
        <dbReference type="ChEBI" id="CHEBI:15378"/>
        <dbReference type="ChEBI" id="CHEBI:16526"/>
        <dbReference type="ChEBI" id="CHEBI:33019"/>
        <dbReference type="ChEBI" id="CHEBI:37575"/>
        <dbReference type="ChEBI" id="CHEBI:57841"/>
        <dbReference type="ChEBI" id="CHEBI:62899"/>
        <dbReference type="EC" id="2.5.1.3"/>
    </reaction>
</comment>
<dbReference type="GO" id="GO:0000287">
    <property type="term" value="F:magnesium ion binding"/>
    <property type="evidence" value="ECO:0007669"/>
    <property type="project" value="UniProtKB-UniRule"/>
</dbReference>
<dbReference type="GO" id="GO:0004789">
    <property type="term" value="F:thiamine-phosphate diphosphorylase activity"/>
    <property type="evidence" value="ECO:0007669"/>
    <property type="project" value="UniProtKB-UniRule"/>
</dbReference>
<dbReference type="GO" id="GO:0009229">
    <property type="term" value="P:thiamine diphosphate biosynthetic process"/>
    <property type="evidence" value="ECO:0007669"/>
    <property type="project" value="UniProtKB-UniRule"/>
</dbReference>
<feature type="binding site" evidence="9">
    <location>
        <position position="73"/>
    </location>
    <ligand>
        <name>Mg(2+)</name>
        <dbReference type="ChEBI" id="CHEBI:18420"/>
    </ligand>
</feature>
<dbReference type="Gene3D" id="3.20.20.70">
    <property type="entry name" value="Aldolase class I"/>
    <property type="match status" value="1"/>
</dbReference>
<dbReference type="Pfam" id="PF02581">
    <property type="entry name" value="TMP-TENI"/>
    <property type="match status" value="1"/>
</dbReference>
<comment type="catalytic activity">
    <reaction evidence="6 9 10">
        <text>4-methyl-5-(2-phosphooxyethyl)-thiazole + 4-amino-2-methyl-5-(diphosphooxymethyl)pyrimidine + H(+) = thiamine phosphate + diphosphate</text>
        <dbReference type="Rhea" id="RHEA:22328"/>
        <dbReference type="ChEBI" id="CHEBI:15378"/>
        <dbReference type="ChEBI" id="CHEBI:33019"/>
        <dbReference type="ChEBI" id="CHEBI:37575"/>
        <dbReference type="ChEBI" id="CHEBI:57841"/>
        <dbReference type="ChEBI" id="CHEBI:58296"/>
        <dbReference type="EC" id="2.5.1.3"/>
    </reaction>
</comment>
<keyword evidence="5 9" id="KW-0784">Thiamine biosynthesis</keyword>
<dbReference type="GO" id="GO:0009228">
    <property type="term" value="P:thiamine biosynthetic process"/>
    <property type="evidence" value="ECO:0007669"/>
    <property type="project" value="UniProtKB-KW"/>
</dbReference>
<evidence type="ECO:0000256" key="4">
    <source>
        <dbReference type="ARBA" id="ARBA00022842"/>
    </source>
</evidence>
<dbReference type="KEGG" id="dfo:Dform_00538"/>
<gene>
    <name evidence="9 13" type="primary">thiE</name>
    <name evidence="13" type="ORF">Dform_00538</name>
</gene>
<accession>A0A1P8F5Z4</accession>
<evidence type="ECO:0000256" key="9">
    <source>
        <dbReference type="HAMAP-Rule" id="MF_00097"/>
    </source>
</evidence>
<dbReference type="NCBIfam" id="TIGR00693">
    <property type="entry name" value="thiE"/>
    <property type="match status" value="1"/>
</dbReference>
<evidence type="ECO:0000313" key="13">
    <source>
        <dbReference type="EMBL" id="APV43893.1"/>
    </source>
</evidence>
<dbReference type="EC" id="2.5.1.3" evidence="9"/>
<keyword evidence="3 9" id="KW-0479">Metal-binding</keyword>
<keyword evidence="14" id="KW-1185">Reference proteome</keyword>
<evidence type="ECO:0000256" key="3">
    <source>
        <dbReference type="ARBA" id="ARBA00022723"/>
    </source>
</evidence>
<dbReference type="RefSeq" id="WP_076003643.1">
    <property type="nucleotide sequence ID" value="NZ_CP018258.1"/>
</dbReference>
<evidence type="ECO:0000256" key="2">
    <source>
        <dbReference type="ARBA" id="ARBA00022679"/>
    </source>
</evidence>
<dbReference type="FunFam" id="3.20.20.70:FF:000096">
    <property type="entry name" value="Thiamine-phosphate synthase"/>
    <property type="match status" value="1"/>
</dbReference>
<feature type="binding site" evidence="9">
    <location>
        <position position="141"/>
    </location>
    <ligand>
        <name>4-amino-2-methyl-5-(diphosphooxymethyl)pyrimidine</name>
        <dbReference type="ChEBI" id="CHEBI:57841"/>
    </ligand>
</feature>
<feature type="binding site" evidence="9">
    <location>
        <begin position="40"/>
        <end position="44"/>
    </location>
    <ligand>
        <name>4-amino-2-methyl-5-(diphosphooxymethyl)pyrimidine</name>
        <dbReference type="ChEBI" id="CHEBI:57841"/>
    </ligand>
</feature>
<evidence type="ECO:0000256" key="1">
    <source>
        <dbReference type="ARBA" id="ARBA00005165"/>
    </source>
</evidence>
<comment type="pathway">
    <text evidence="1 9 11">Cofactor biosynthesis; thiamine diphosphate biosynthesis; thiamine phosphate from 4-amino-2-methyl-5-diphosphomethylpyrimidine and 4-methyl-5-(2-phosphoethyl)-thiazole: step 1/1.</text>
</comment>
<evidence type="ECO:0000256" key="6">
    <source>
        <dbReference type="ARBA" id="ARBA00047334"/>
    </source>
</evidence>
<dbReference type="InterPro" id="IPR034291">
    <property type="entry name" value="TMP_synthase"/>
</dbReference>
<protein>
    <recommendedName>
        <fullName evidence="9">Thiamine-phosphate synthase</fullName>
        <shortName evidence="9">TP synthase</shortName>
        <shortName evidence="9">TPS</shortName>
        <ecNumber evidence="9">2.5.1.3</ecNumber>
    </recommendedName>
    <alternativeName>
        <fullName evidence="9">Thiamine-phosphate pyrophosphorylase</fullName>
        <shortName evidence="9">TMP pyrophosphorylase</shortName>
        <shortName evidence="9">TMP-PPase</shortName>
    </alternativeName>
</protein>
<feature type="binding site" evidence="9">
    <location>
        <position position="72"/>
    </location>
    <ligand>
        <name>4-amino-2-methyl-5-(diphosphooxymethyl)pyrimidine</name>
        <dbReference type="ChEBI" id="CHEBI:57841"/>
    </ligand>
</feature>
<evidence type="ECO:0000256" key="11">
    <source>
        <dbReference type="RuleBase" id="RU004253"/>
    </source>
</evidence>
<feature type="binding site" evidence="9">
    <location>
        <position position="111"/>
    </location>
    <ligand>
        <name>4-amino-2-methyl-5-(diphosphooxymethyl)pyrimidine</name>
        <dbReference type="ChEBI" id="CHEBI:57841"/>
    </ligand>
</feature>
<evidence type="ECO:0000313" key="14">
    <source>
        <dbReference type="Proteomes" id="UP000185934"/>
    </source>
</evidence>
<feature type="binding site" evidence="9">
    <location>
        <position position="169"/>
    </location>
    <ligand>
        <name>2-[(2R,5Z)-2-carboxy-4-methylthiazol-5(2H)-ylidene]ethyl phosphate</name>
        <dbReference type="ChEBI" id="CHEBI:62899"/>
    </ligand>
</feature>
<comment type="function">
    <text evidence="9">Condenses 4-methyl-5-(beta-hydroxyethyl)thiazole monophosphate (THZ-P) and 2-methyl-4-amino-5-hydroxymethyl pyrimidine pyrophosphate (HMP-PP) to form thiamine monophosphate (TMP).</text>
</comment>
<feature type="binding site" evidence="9">
    <location>
        <begin position="189"/>
        <end position="190"/>
    </location>
    <ligand>
        <name>2-[(2R,5Z)-2-carboxy-4-methylthiazol-5(2H)-ylidene]ethyl phosphate</name>
        <dbReference type="ChEBI" id="CHEBI:62899"/>
    </ligand>
</feature>
<dbReference type="OrthoDB" id="9812206at2"/>
<dbReference type="SUPFAM" id="SSF51391">
    <property type="entry name" value="Thiamin phosphate synthase"/>
    <property type="match status" value="1"/>
</dbReference>
<feature type="binding site" evidence="9">
    <location>
        <position position="92"/>
    </location>
    <ligand>
        <name>Mg(2+)</name>
        <dbReference type="ChEBI" id="CHEBI:18420"/>
    </ligand>
</feature>
<evidence type="ECO:0000256" key="8">
    <source>
        <dbReference type="ARBA" id="ARBA00047883"/>
    </source>
</evidence>
<dbReference type="HAMAP" id="MF_00097">
    <property type="entry name" value="TMP_synthase"/>
    <property type="match status" value="1"/>
</dbReference>
<feature type="binding site" evidence="9">
    <location>
        <begin position="138"/>
        <end position="140"/>
    </location>
    <ligand>
        <name>2-[(2R,5Z)-2-carboxy-4-methylthiazol-5(2H)-ylidene]ethyl phosphate</name>
        <dbReference type="ChEBI" id="CHEBI:62899"/>
    </ligand>
</feature>
<dbReference type="InterPro" id="IPR013785">
    <property type="entry name" value="Aldolase_TIM"/>
</dbReference>
<dbReference type="EMBL" id="CP018258">
    <property type="protein sequence ID" value="APV43893.1"/>
    <property type="molecule type" value="Genomic_DNA"/>
</dbReference>
<dbReference type="InterPro" id="IPR036206">
    <property type="entry name" value="ThiamineP_synth_sf"/>
</dbReference>
<dbReference type="CDD" id="cd00564">
    <property type="entry name" value="TMP_TenI"/>
    <property type="match status" value="1"/>
</dbReference>